<dbReference type="InterPro" id="IPR013342">
    <property type="entry name" value="Mandelate_racemase_C"/>
</dbReference>
<dbReference type="InterPro" id="IPR029017">
    <property type="entry name" value="Enolase-like_N"/>
</dbReference>
<dbReference type="InterPro" id="IPR034603">
    <property type="entry name" value="Dipeptide_epimerase"/>
</dbReference>
<accession>A0AAP0FV08</accession>
<evidence type="ECO:0000256" key="6">
    <source>
        <dbReference type="PIRSR" id="PIRSR634603-3"/>
    </source>
</evidence>
<evidence type="ECO:0000256" key="1">
    <source>
        <dbReference type="ARBA" id="ARBA00008031"/>
    </source>
</evidence>
<comment type="cofactor">
    <cofactor evidence="6 7">
        <name>Mg(2+)</name>
        <dbReference type="ChEBI" id="CHEBI:18420"/>
    </cofactor>
    <text evidence="6 7">Binds 1 Mg(2+) ion per subunit.</text>
</comment>
<dbReference type="Proteomes" id="UP001418222">
    <property type="component" value="Unassembled WGS sequence"/>
</dbReference>
<reference evidence="9 10" key="1">
    <citation type="journal article" date="2022" name="Nat. Plants">
        <title>Genomes of leafy and leafless Platanthera orchids illuminate the evolution of mycoheterotrophy.</title>
        <authorList>
            <person name="Li M.H."/>
            <person name="Liu K.W."/>
            <person name="Li Z."/>
            <person name="Lu H.C."/>
            <person name="Ye Q.L."/>
            <person name="Zhang D."/>
            <person name="Wang J.Y."/>
            <person name="Li Y.F."/>
            <person name="Zhong Z.M."/>
            <person name="Liu X."/>
            <person name="Yu X."/>
            <person name="Liu D.K."/>
            <person name="Tu X.D."/>
            <person name="Liu B."/>
            <person name="Hao Y."/>
            <person name="Liao X.Y."/>
            <person name="Jiang Y.T."/>
            <person name="Sun W.H."/>
            <person name="Chen J."/>
            <person name="Chen Y.Q."/>
            <person name="Ai Y."/>
            <person name="Zhai J.W."/>
            <person name="Wu S.S."/>
            <person name="Zhou Z."/>
            <person name="Hsiao Y.Y."/>
            <person name="Wu W.L."/>
            <person name="Chen Y.Y."/>
            <person name="Lin Y.F."/>
            <person name="Hsu J.L."/>
            <person name="Li C.Y."/>
            <person name="Wang Z.W."/>
            <person name="Zhao X."/>
            <person name="Zhong W.Y."/>
            <person name="Ma X.K."/>
            <person name="Ma L."/>
            <person name="Huang J."/>
            <person name="Chen G.Z."/>
            <person name="Huang M.Z."/>
            <person name="Huang L."/>
            <person name="Peng D.H."/>
            <person name="Luo Y.B."/>
            <person name="Zou S.Q."/>
            <person name="Chen S.P."/>
            <person name="Lan S."/>
            <person name="Tsai W.C."/>
            <person name="Van de Peer Y."/>
            <person name="Liu Z.J."/>
        </authorList>
    </citation>
    <scope>NUCLEOTIDE SEQUENCE [LARGE SCALE GENOMIC DNA]</scope>
    <source>
        <strain evidence="9">Lor287</strain>
    </source>
</reference>
<dbReference type="SUPFAM" id="SSF54826">
    <property type="entry name" value="Enolase N-terminal domain-like"/>
    <property type="match status" value="1"/>
</dbReference>
<sequence>MSCRFYPIPSLFHSSLKTHRRRRASACAASSAKMSAGGFDALKETFSVEVIRAEGRPLNVPLIAPFTIASSRLDEVGNVAVRLELRGGGVGWGEAPVLPSVTAEDQPAALEAAALACRFLLDSPPMALGPLLAEIAGFLPGHDFASVRAGIEMALVDAAANSLQIPLWKLFGGASTSIVTDITIPIVTPDEAAKLAAKYKERGFKTLKLKVGKNLGSDIEVLRAIRLVHPDCSFILDANEGYTASEAIEVLEKLNEMEVTPILFEQPVHRDNWEGLHHVSLVARGKYGVSVAADESCRSLEDAKRIIEGNLAHVINIKLAKLGVLGALDVIEASRSAGIELMIGGMVETRLAMGFAAHLAAGFGFFKYIDLDTPLLLLDDPVIGGYEVSGAVYKFNHSSGQGVSLDWDNIS</sequence>
<feature type="domain" description="Mandelate racemase/muconate lactonizing enzyme C-terminal" evidence="8">
    <location>
        <begin position="189"/>
        <end position="283"/>
    </location>
</feature>
<evidence type="ECO:0000256" key="5">
    <source>
        <dbReference type="PIRSR" id="PIRSR634603-1"/>
    </source>
</evidence>
<dbReference type="Gene3D" id="3.30.390.10">
    <property type="entry name" value="Enolase-like, N-terminal domain"/>
    <property type="match status" value="1"/>
</dbReference>
<dbReference type="SFLD" id="SFLDF00009">
    <property type="entry name" value="o-succinylbenzoate_synthase"/>
    <property type="match status" value="1"/>
</dbReference>
<dbReference type="InterPro" id="IPR013341">
    <property type="entry name" value="Mandelate_racemase_N_dom"/>
</dbReference>
<feature type="active site" description="Proton acceptor; specific for (S)-substrate epimerization" evidence="5">
    <location>
        <position position="318"/>
    </location>
</feature>
<feature type="active site" description="Proton acceptor; specific for (R)-substrate epimerization" evidence="5">
    <location>
        <position position="210"/>
    </location>
</feature>
<keyword evidence="4 7" id="KW-0413">Isomerase</keyword>
<name>A0AAP0FV08_9ASPA</name>
<evidence type="ECO:0000256" key="3">
    <source>
        <dbReference type="ARBA" id="ARBA00022842"/>
    </source>
</evidence>
<dbReference type="InterPro" id="IPR029065">
    <property type="entry name" value="Enolase_C-like"/>
</dbReference>
<dbReference type="EMBL" id="JBBWWQ010000020">
    <property type="protein sequence ID" value="KAK8916261.1"/>
    <property type="molecule type" value="Genomic_DNA"/>
</dbReference>
<dbReference type="EC" id="5.1.1.-" evidence="7"/>
<dbReference type="PANTHER" id="PTHR48073">
    <property type="entry name" value="O-SUCCINYLBENZOATE SYNTHASE-RELATED"/>
    <property type="match status" value="1"/>
</dbReference>
<dbReference type="SFLD" id="SFLDG00180">
    <property type="entry name" value="muconate_cycloisomerase"/>
    <property type="match status" value="1"/>
</dbReference>
<dbReference type="Gene3D" id="3.20.20.120">
    <property type="entry name" value="Enolase-like C-terminal domain"/>
    <property type="match status" value="1"/>
</dbReference>
<evidence type="ECO:0000256" key="4">
    <source>
        <dbReference type="ARBA" id="ARBA00023235"/>
    </source>
</evidence>
<dbReference type="GO" id="GO:0046872">
    <property type="term" value="F:metal ion binding"/>
    <property type="evidence" value="ECO:0007669"/>
    <property type="project" value="UniProtKB-KW"/>
</dbReference>
<feature type="binding site" evidence="6">
    <location>
        <position position="265"/>
    </location>
    <ligand>
        <name>Mg(2+)</name>
        <dbReference type="ChEBI" id="CHEBI:18420"/>
    </ligand>
</feature>
<dbReference type="Pfam" id="PF02746">
    <property type="entry name" value="MR_MLE_N"/>
    <property type="match status" value="1"/>
</dbReference>
<organism evidence="9 10">
    <name type="scientific">Platanthera zijinensis</name>
    <dbReference type="NCBI Taxonomy" id="2320716"/>
    <lineage>
        <taxon>Eukaryota</taxon>
        <taxon>Viridiplantae</taxon>
        <taxon>Streptophyta</taxon>
        <taxon>Embryophyta</taxon>
        <taxon>Tracheophyta</taxon>
        <taxon>Spermatophyta</taxon>
        <taxon>Magnoliopsida</taxon>
        <taxon>Liliopsida</taxon>
        <taxon>Asparagales</taxon>
        <taxon>Orchidaceae</taxon>
        <taxon>Orchidoideae</taxon>
        <taxon>Orchideae</taxon>
        <taxon>Orchidinae</taxon>
        <taxon>Platanthera</taxon>
    </lineage>
</organism>
<feature type="binding site" evidence="6">
    <location>
        <position position="294"/>
    </location>
    <ligand>
        <name>Mg(2+)</name>
        <dbReference type="ChEBI" id="CHEBI:18420"/>
    </ligand>
</feature>
<protein>
    <recommendedName>
        <fullName evidence="7">Dipeptide epimerase</fullName>
        <ecNumber evidence="7">5.1.1.-</ecNumber>
    </recommendedName>
</protein>
<comment type="caution">
    <text evidence="9">The sequence shown here is derived from an EMBL/GenBank/DDBJ whole genome shotgun (WGS) entry which is preliminary data.</text>
</comment>
<dbReference type="GO" id="GO:0016855">
    <property type="term" value="F:racemase and epimerase activity, acting on amino acids and derivatives"/>
    <property type="evidence" value="ECO:0007669"/>
    <property type="project" value="UniProtKB-UniRule"/>
</dbReference>
<gene>
    <name evidence="9" type="ORF">KSP39_PZI023019</name>
</gene>
<dbReference type="SMART" id="SM00922">
    <property type="entry name" value="MR_MLE"/>
    <property type="match status" value="1"/>
</dbReference>
<dbReference type="SUPFAM" id="SSF51604">
    <property type="entry name" value="Enolase C-terminal domain-like"/>
    <property type="match status" value="1"/>
</dbReference>
<dbReference type="Pfam" id="PF13378">
    <property type="entry name" value="MR_MLE_C"/>
    <property type="match status" value="1"/>
</dbReference>
<feature type="binding site" evidence="6">
    <location>
        <position position="237"/>
    </location>
    <ligand>
        <name>Mg(2+)</name>
        <dbReference type="ChEBI" id="CHEBI:18420"/>
    </ligand>
</feature>
<keyword evidence="10" id="KW-1185">Reference proteome</keyword>
<evidence type="ECO:0000313" key="10">
    <source>
        <dbReference type="Proteomes" id="UP001418222"/>
    </source>
</evidence>
<evidence type="ECO:0000313" key="9">
    <source>
        <dbReference type="EMBL" id="KAK8916261.1"/>
    </source>
</evidence>
<keyword evidence="3 6" id="KW-0460">Magnesium</keyword>
<keyword evidence="2 6" id="KW-0479">Metal-binding</keyword>
<evidence type="ECO:0000259" key="8">
    <source>
        <dbReference type="SMART" id="SM00922"/>
    </source>
</evidence>
<dbReference type="CDD" id="cd03319">
    <property type="entry name" value="L-Ala-DL-Glu_epimerase"/>
    <property type="match status" value="1"/>
</dbReference>
<dbReference type="PANTHER" id="PTHR48073:SF2">
    <property type="entry name" value="O-SUCCINYLBENZOATE SYNTHASE"/>
    <property type="match status" value="1"/>
</dbReference>
<dbReference type="InterPro" id="IPR036849">
    <property type="entry name" value="Enolase-like_C_sf"/>
</dbReference>
<comment type="similarity">
    <text evidence="1 7">Belongs to the mandelate racemase/muconate lactonizing enzyme family.</text>
</comment>
<evidence type="ECO:0000256" key="7">
    <source>
        <dbReference type="RuleBase" id="RU366006"/>
    </source>
</evidence>
<dbReference type="AlphaFoldDB" id="A0AAP0FV08"/>
<dbReference type="SFLD" id="SFLDS00001">
    <property type="entry name" value="Enolase"/>
    <property type="match status" value="1"/>
</dbReference>
<proteinExistence type="inferred from homology"/>
<evidence type="ECO:0000256" key="2">
    <source>
        <dbReference type="ARBA" id="ARBA00022723"/>
    </source>
</evidence>